<dbReference type="InterPro" id="IPR016032">
    <property type="entry name" value="Sig_transdc_resp-reg_C-effctor"/>
</dbReference>
<keyword evidence="3" id="KW-0804">Transcription</keyword>
<evidence type="ECO:0000313" key="6">
    <source>
        <dbReference type="Proteomes" id="UP000202259"/>
    </source>
</evidence>
<dbReference type="GO" id="GO:0006355">
    <property type="term" value="P:regulation of DNA-templated transcription"/>
    <property type="evidence" value="ECO:0007669"/>
    <property type="project" value="InterPro"/>
</dbReference>
<dbReference type="PANTHER" id="PTHR44688:SF16">
    <property type="entry name" value="DNA-BINDING TRANSCRIPTIONAL ACTIVATOR DEVR_DOSR"/>
    <property type="match status" value="1"/>
</dbReference>
<evidence type="ECO:0000313" key="5">
    <source>
        <dbReference type="EMBL" id="ASP49215.1"/>
    </source>
</evidence>
<evidence type="ECO:0000259" key="4">
    <source>
        <dbReference type="PROSITE" id="PS50043"/>
    </source>
</evidence>
<protein>
    <submittedName>
        <fullName evidence="5">LuxR family transcriptional regulator</fullName>
    </submittedName>
</protein>
<keyword evidence="6" id="KW-1185">Reference proteome</keyword>
<dbReference type="PRINTS" id="PR00038">
    <property type="entry name" value="HTHLUXR"/>
</dbReference>
<dbReference type="GO" id="GO:0003677">
    <property type="term" value="F:DNA binding"/>
    <property type="evidence" value="ECO:0007669"/>
    <property type="project" value="UniProtKB-KW"/>
</dbReference>
<dbReference type="InterPro" id="IPR036388">
    <property type="entry name" value="WH-like_DNA-bd_sf"/>
</dbReference>
<feature type="domain" description="HTH luxR-type" evidence="4">
    <location>
        <begin position="208"/>
        <end position="273"/>
    </location>
</feature>
<dbReference type="PROSITE" id="PS00622">
    <property type="entry name" value="HTH_LUXR_1"/>
    <property type="match status" value="1"/>
</dbReference>
<sequence length="289" mass="33250">MTMLFIIGYLIKKVLNVMSYIAKIADITAGWIDDLSDPNFSNKLALGLKQLVESNDVTIILFRHSDLPTLEYFDEPMKGGSHNIDLFVKGAFLIDPFYLMATQKNKRGFFHFKEIMPSGFKQTEYYRTWYCNSGLKDEVGYLISLPNNDFINISLGRTGGLKSFTKKELTLLADILPLIEKVCQCHWQQTNINDDPTNIRMRMQHALDHFGASILTQREQQVVHLILHGHTTKTVAEELNIVVETVKLHRKHAYAKLDINSQSELFYLFIDSLMSEEKYVEGDPLTNYM</sequence>
<keyword evidence="1" id="KW-0805">Transcription regulation</keyword>
<dbReference type="PROSITE" id="PS50043">
    <property type="entry name" value="HTH_LUXR_2"/>
    <property type="match status" value="1"/>
</dbReference>
<dbReference type="KEGG" id="cber:B5D82_16440"/>
<keyword evidence="2" id="KW-0238">DNA-binding</keyword>
<reference evidence="5 6" key="1">
    <citation type="submission" date="2017-08" db="EMBL/GenBank/DDBJ databases">
        <title>Complete genome of Colwellia sp. NB097-1, a psychrophile bacterium ioslated from Bering Sea.</title>
        <authorList>
            <person name="Chen X."/>
        </authorList>
    </citation>
    <scope>NUCLEOTIDE SEQUENCE [LARGE SCALE GENOMIC DNA]</scope>
    <source>
        <strain evidence="5 6">NB097-1</strain>
    </source>
</reference>
<dbReference type="CDD" id="cd06170">
    <property type="entry name" value="LuxR_C_like"/>
    <property type="match status" value="1"/>
</dbReference>
<dbReference type="Pfam" id="PF00196">
    <property type="entry name" value="GerE"/>
    <property type="match status" value="1"/>
</dbReference>
<dbReference type="InterPro" id="IPR000792">
    <property type="entry name" value="Tscrpt_reg_LuxR_C"/>
</dbReference>
<evidence type="ECO:0000256" key="3">
    <source>
        <dbReference type="ARBA" id="ARBA00023163"/>
    </source>
</evidence>
<dbReference type="SMART" id="SM00421">
    <property type="entry name" value="HTH_LUXR"/>
    <property type="match status" value="1"/>
</dbReference>
<dbReference type="Proteomes" id="UP000202259">
    <property type="component" value="Chromosome"/>
</dbReference>
<name>A0A222GBD4_9GAMM</name>
<gene>
    <name evidence="5" type="ORF">B5D82_16440</name>
</gene>
<dbReference type="PANTHER" id="PTHR44688">
    <property type="entry name" value="DNA-BINDING TRANSCRIPTIONAL ACTIVATOR DEVR_DOSR"/>
    <property type="match status" value="1"/>
</dbReference>
<evidence type="ECO:0000256" key="2">
    <source>
        <dbReference type="ARBA" id="ARBA00023125"/>
    </source>
</evidence>
<dbReference type="EMBL" id="CP020465">
    <property type="protein sequence ID" value="ASP49215.1"/>
    <property type="molecule type" value="Genomic_DNA"/>
</dbReference>
<evidence type="ECO:0000256" key="1">
    <source>
        <dbReference type="ARBA" id="ARBA00023015"/>
    </source>
</evidence>
<dbReference type="SUPFAM" id="SSF46894">
    <property type="entry name" value="C-terminal effector domain of the bipartite response regulators"/>
    <property type="match status" value="1"/>
</dbReference>
<dbReference type="AlphaFoldDB" id="A0A222GBD4"/>
<dbReference type="OrthoDB" id="343383at2"/>
<dbReference type="RefSeq" id="WP_081153052.1">
    <property type="nucleotide sequence ID" value="NZ_CP020465.1"/>
</dbReference>
<dbReference type="Gene3D" id="1.10.10.10">
    <property type="entry name" value="Winged helix-like DNA-binding domain superfamily/Winged helix DNA-binding domain"/>
    <property type="match status" value="1"/>
</dbReference>
<proteinExistence type="predicted"/>
<accession>A0A222GBD4</accession>
<organism evidence="5 6">
    <name type="scientific">Cognaticolwellia beringensis</name>
    <dbReference type="NCBI Taxonomy" id="1967665"/>
    <lineage>
        <taxon>Bacteria</taxon>
        <taxon>Pseudomonadati</taxon>
        <taxon>Pseudomonadota</taxon>
        <taxon>Gammaproteobacteria</taxon>
        <taxon>Alteromonadales</taxon>
        <taxon>Colwelliaceae</taxon>
        <taxon>Cognaticolwellia</taxon>
    </lineage>
</organism>